<organism evidence="4">
    <name type="scientific">Drosophila rhopaloa</name>
    <name type="common">Fruit fly</name>
    <dbReference type="NCBI Taxonomy" id="1041015"/>
    <lineage>
        <taxon>Eukaryota</taxon>
        <taxon>Metazoa</taxon>
        <taxon>Ecdysozoa</taxon>
        <taxon>Arthropoda</taxon>
        <taxon>Hexapoda</taxon>
        <taxon>Insecta</taxon>
        <taxon>Pterygota</taxon>
        <taxon>Neoptera</taxon>
        <taxon>Endopterygota</taxon>
        <taxon>Diptera</taxon>
        <taxon>Brachycera</taxon>
        <taxon>Muscomorpha</taxon>
        <taxon>Ephydroidea</taxon>
        <taxon>Drosophilidae</taxon>
        <taxon>Drosophila</taxon>
        <taxon>Sophophora</taxon>
    </lineage>
</organism>
<dbReference type="EnsemblMetazoa" id="XM_017128696.1">
    <property type="protein sequence ID" value="XP_016984185.1"/>
    <property type="gene ID" value="LOC108048184"/>
</dbReference>
<reference evidence="2" key="3">
    <citation type="submission" date="2025-05" db="UniProtKB">
        <authorList>
            <consortium name="EnsemblMetazoa"/>
        </authorList>
    </citation>
    <scope>IDENTIFICATION</scope>
</reference>
<name>A0A6P4F1A1_DRORH</name>
<feature type="chain" id="PRO_5028325775" evidence="1">
    <location>
        <begin position="18"/>
        <end position="198"/>
    </location>
</feature>
<accession>A0A6P4F1A1</accession>
<sequence length="198" mass="22728">MFTALLIIVVGVTKILATDYILLIEDPDLYTPCAEGPPGSMTFNDAFDVSAAKISMDPEGIHVTGNITSMWSLPRTDRISIRLTVLKYNRGSWEPTLFNMVTRDFCASMFDPNQVWFKHWFQYFKNRDEIQEKCIATKGTVLVYNKFDVIPHLYNVMGPNLNGRYKAVFLFEAFDEKNVKRDTSVCFEVTGEVEKVRK</sequence>
<proteinExistence type="predicted"/>
<protein>
    <submittedName>
        <fullName evidence="4">Uncharacterized protein LOC108048184</fullName>
    </submittedName>
</protein>
<dbReference type="Proteomes" id="UP001652680">
    <property type="component" value="Unassembled WGS sequence"/>
</dbReference>
<evidence type="ECO:0000256" key="1">
    <source>
        <dbReference type="SAM" id="SignalP"/>
    </source>
</evidence>
<keyword evidence="3" id="KW-1185">Reference proteome</keyword>
<dbReference type="AlphaFoldDB" id="A0A6P4F1A1"/>
<keyword evidence="1" id="KW-0732">Signal</keyword>
<feature type="signal peptide" evidence="1">
    <location>
        <begin position="1"/>
        <end position="17"/>
    </location>
</feature>
<dbReference type="InterPro" id="IPR006601">
    <property type="entry name" value="Uncharacterised_DM11_DROME"/>
</dbReference>
<evidence type="ECO:0000313" key="2">
    <source>
        <dbReference type="EnsemblMetazoa" id="XP_016984185.1"/>
    </source>
</evidence>
<dbReference type="GeneID" id="108048184"/>
<dbReference type="RefSeq" id="XP_016984185.1">
    <property type="nucleotide sequence ID" value="XM_017128696.1"/>
</dbReference>
<evidence type="ECO:0000313" key="3">
    <source>
        <dbReference type="Proteomes" id="UP001652680"/>
    </source>
</evidence>
<gene>
    <name evidence="4" type="primary">LOC108048184</name>
    <name evidence="2" type="synonym">108048184</name>
</gene>
<reference evidence="4" key="2">
    <citation type="submission" date="2025-04" db="UniProtKB">
        <authorList>
            <consortium name="RefSeq"/>
        </authorList>
    </citation>
    <scope>IDENTIFICATION</scope>
</reference>
<evidence type="ECO:0000313" key="4">
    <source>
        <dbReference type="RefSeq" id="XP_016984185.1"/>
    </source>
</evidence>
<dbReference type="OrthoDB" id="7975395at2759"/>
<dbReference type="SMART" id="SM00675">
    <property type="entry name" value="DM11"/>
    <property type="match status" value="1"/>
</dbReference>
<reference evidence="3" key="1">
    <citation type="journal article" date="2021" name="Elife">
        <title>Highly contiguous assemblies of 101 drosophilid genomes.</title>
        <authorList>
            <person name="Kim B.Y."/>
            <person name="Wang J.R."/>
            <person name="Miller D.E."/>
            <person name="Barmina O."/>
            <person name="Delaney E."/>
            <person name="Thompson A."/>
            <person name="Comeault A.A."/>
            <person name="Peede D."/>
            <person name="D'Agostino E.R."/>
            <person name="Pelaez J."/>
            <person name="Aguilar J.M."/>
            <person name="Haji D."/>
            <person name="Matsunaga T."/>
            <person name="Armstrong E.E."/>
            <person name="Zych M."/>
            <person name="Ogawa Y."/>
            <person name="Stamenkovic-Radak M."/>
            <person name="Jelic M."/>
            <person name="Veselinovic M.S."/>
            <person name="Tanaskovic M."/>
            <person name="Eric P."/>
            <person name="Gao J.J."/>
            <person name="Katoh T.K."/>
            <person name="Toda M.J."/>
            <person name="Watabe H."/>
            <person name="Watada M."/>
            <person name="Davis J.S."/>
            <person name="Moyle L.C."/>
            <person name="Manoli G."/>
            <person name="Bertolini E."/>
            <person name="Kostal V."/>
            <person name="Hawley R.S."/>
            <person name="Takahashi A."/>
            <person name="Jones C.D."/>
            <person name="Price D.K."/>
            <person name="Whiteman N."/>
            <person name="Kopp A."/>
            <person name="Matute D.R."/>
            <person name="Petrov D.A."/>
        </authorList>
    </citation>
    <scope>NUCLEOTIDE SEQUENCE [LARGE SCALE GENOMIC DNA]</scope>
</reference>